<proteinExistence type="predicted"/>
<sequence>MMKVLCKYNDPDNVPPSVPNSFNFGLELEKEYLVMGIVLAKKQLWYLVDEKSRPSFFPYQLFEVTDASISTRWHFKLYSEDDGIFPFDKEAMWGYYELCFNENHNEQIVDREPGALELYFKRKTEIENNLV</sequence>
<dbReference type="EMBL" id="JAKZGP010000044">
    <property type="protein sequence ID" value="MCH7410706.1"/>
    <property type="molecule type" value="Genomic_DNA"/>
</dbReference>
<dbReference type="Proteomes" id="UP001165489">
    <property type="component" value="Unassembled WGS sequence"/>
</dbReference>
<accession>A0ABS9V2U7</accession>
<protein>
    <submittedName>
        <fullName evidence="1">Uncharacterized protein</fullName>
    </submittedName>
</protein>
<name>A0ABS9V2U7_9BACT</name>
<evidence type="ECO:0000313" key="2">
    <source>
        <dbReference type="Proteomes" id="UP001165489"/>
    </source>
</evidence>
<evidence type="ECO:0000313" key="1">
    <source>
        <dbReference type="EMBL" id="MCH7410706.1"/>
    </source>
</evidence>
<organism evidence="1 2">
    <name type="scientific">Belliella filtrata</name>
    <dbReference type="NCBI Taxonomy" id="2923435"/>
    <lineage>
        <taxon>Bacteria</taxon>
        <taxon>Pseudomonadati</taxon>
        <taxon>Bacteroidota</taxon>
        <taxon>Cytophagia</taxon>
        <taxon>Cytophagales</taxon>
        <taxon>Cyclobacteriaceae</taxon>
        <taxon>Belliella</taxon>
    </lineage>
</organism>
<comment type="caution">
    <text evidence="1">The sequence shown here is derived from an EMBL/GenBank/DDBJ whole genome shotgun (WGS) entry which is preliminary data.</text>
</comment>
<gene>
    <name evidence="1" type="ORF">MM239_14960</name>
</gene>
<keyword evidence="2" id="KW-1185">Reference proteome</keyword>
<dbReference type="RefSeq" id="WP_241349067.1">
    <property type="nucleotide sequence ID" value="NZ_JAKZGP010000044.1"/>
</dbReference>
<reference evidence="1" key="1">
    <citation type="submission" date="2022-03" db="EMBL/GenBank/DDBJ databases">
        <title>De novo assembled genomes of Belliella spp. (Cyclobacteriaceae) strains.</title>
        <authorList>
            <person name="Szabo A."/>
            <person name="Korponai K."/>
            <person name="Felfoldi T."/>
        </authorList>
    </citation>
    <scope>NUCLEOTIDE SEQUENCE</scope>
    <source>
        <strain evidence="1">DSM 111904</strain>
    </source>
</reference>